<dbReference type="PANTHER" id="PTHR15336">
    <property type="entry name" value="UBIQUINOL-CYTOCHROME C REDUCTASE COMPLEX 7.8 KDA PROTEIN"/>
    <property type="match status" value="1"/>
</dbReference>
<gene>
    <name evidence="11" type="ORF">DASB73_032830</name>
</gene>
<dbReference type="InterPro" id="IPR003422">
    <property type="entry name" value="Cyt_b-c1_6"/>
</dbReference>
<keyword evidence="7" id="KW-0496">Mitochondrion</keyword>
<feature type="compositionally biased region" description="Acidic residues" evidence="9">
    <location>
        <begin position="20"/>
        <end position="62"/>
    </location>
</feature>
<organism evidence="11 12">
    <name type="scientific">Starmerella bacillaris</name>
    <name type="common">Yeast</name>
    <name type="synonym">Candida zemplinina</name>
    <dbReference type="NCBI Taxonomy" id="1247836"/>
    <lineage>
        <taxon>Eukaryota</taxon>
        <taxon>Fungi</taxon>
        <taxon>Dikarya</taxon>
        <taxon>Ascomycota</taxon>
        <taxon>Saccharomycotina</taxon>
        <taxon>Dipodascomycetes</taxon>
        <taxon>Dipodascales</taxon>
        <taxon>Trichomonascaceae</taxon>
        <taxon>Starmerella</taxon>
    </lineage>
</organism>
<evidence type="ECO:0000256" key="7">
    <source>
        <dbReference type="ARBA" id="ARBA00023128"/>
    </source>
</evidence>
<evidence type="ECO:0000256" key="6">
    <source>
        <dbReference type="ARBA" id="ARBA00022982"/>
    </source>
</evidence>
<evidence type="ECO:0000256" key="1">
    <source>
        <dbReference type="ARBA" id="ARBA00004137"/>
    </source>
</evidence>
<dbReference type="PANTHER" id="PTHR15336:SF0">
    <property type="entry name" value="CYTOCHROME B-C1 COMPLEX SUBUNIT 6, MITOCHONDRIAL"/>
    <property type="match status" value="1"/>
</dbReference>
<evidence type="ECO:0000313" key="11">
    <source>
        <dbReference type="EMBL" id="GMM52320.1"/>
    </source>
</evidence>
<keyword evidence="3" id="KW-0813">Transport</keyword>
<evidence type="ECO:0000313" key="12">
    <source>
        <dbReference type="Proteomes" id="UP001362899"/>
    </source>
</evidence>
<dbReference type="Proteomes" id="UP001362899">
    <property type="component" value="Unassembled WGS sequence"/>
</dbReference>
<dbReference type="GO" id="GO:0006122">
    <property type="term" value="P:mitochondrial electron transport, ubiquinol to cytochrome c"/>
    <property type="evidence" value="ECO:0007669"/>
    <property type="project" value="InterPro"/>
</dbReference>
<reference evidence="11 12" key="1">
    <citation type="journal article" date="2023" name="Elife">
        <title>Identification of key yeast species and microbe-microbe interactions impacting larval growth of Drosophila in the wild.</title>
        <authorList>
            <person name="Mure A."/>
            <person name="Sugiura Y."/>
            <person name="Maeda R."/>
            <person name="Honda K."/>
            <person name="Sakurai N."/>
            <person name="Takahashi Y."/>
            <person name="Watada M."/>
            <person name="Katoh T."/>
            <person name="Gotoh A."/>
            <person name="Gotoh Y."/>
            <person name="Taniguchi I."/>
            <person name="Nakamura K."/>
            <person name="Hayashi T."/>
            <person name="Katayama T."/>
            <person name="Uemura T."/>
            <person name="Hattori Y."/>
        </authorList>
    </citation>
    <scope>NUCLEOTIDE SEQUENCE [LARGE SCALE GENOMIC DNA]</scope>
    <source>
        <strain evidence="11 12">SB-73</strain>
    </source>
</reference>
<dbReference type="GO" id="GO:0005743">
    <property type="term" value="C:mitochondrial inner membrane"/>
    <property type="evidence" value="ECO:0007669"/>
    <property type="project" value="UniProtKB-SubCell"/>
</dbReference>
<evidence type="ECO:0000259" key="10">
    <source>
        <dbReference type="Pfam" id="PF02320"/>
    </source>
</evidence>
<feature type="region of interest" description="Disordered" evidence="9">
    <location>
        <begin position="13"/>
        <end position="65"/>
    </location>
</feature>
<feature type="domain" description="Ubiquinol-cytochrome C reductase hinge" evidence="10">
    <location>
        <begin position="60"/>
        <end position="130"/>
    </location>
</feature>
<sequence>MFTELYEAVKDLLPSPVAFAEEDVEDSSNVDEDKDDDSVEDEEEDDDDDDDDDDEEEAQDPLDELKAKYTETICHSFKHHLDECVARVTAAKEQEGYEDLEYKEDCVEEFFHLEHCLNENIAPVLFAKLR</sequence>
<dbReference type="InterPro" id="IPR036811">
    <property type="entry name" value="Ubol_cytC_Rdtase_hinge_dom_sf"/>
</dbReference>
<name>A0AAV5RLL1_STABA</name>
<protein>
    <submittedName>
        <fullName evidence="11">Ubiquinol--cytochrome-c reductase subunit 6</fullName>
    </submittedName>
</protein>
<proteinExistence type="inferred from homology"/>
<keyword evidence="8" id="KW-0472">Membrane</keyword>
<evidence type="ECO:0000256" key="5">
    <source>
        <dbReference type="ARBA" id="ARBA00022792"/>
    </source>
</evidence>
<dbReference type="EMBL" id="BTGC01000008">
    <property type="protein sequence ID" value="GMM52320.1"/>
    <property type="molecule type" value="Genomic_DNA"/>
</dbReference>
<keyword evidence="12" id="KW-1185">Reference proteome</keyword>
<comment type="caution">
    <text evidence="11">The sequence shown here is derived from an EMBL/GenBank/DDBJ whole genome shotgun (WGS) entry which is preliminary data.</text>
</comment>
<dbReference type="Pfam" id="PF02320">
    <property type="entry name" value="UCR_hinge"/>
    <property type="match status" value="1"/>
</dbReference>
<dbReference type="SUPFAM" id="SSF81531">
    <property type="entry name" value="Non-heme 11 kDa protein of cytochrome bc1 complex (Ubiquinol-cytochrome c reductase)"/>
    <property type="match status" value="1"/>
</dbReference>
<keyword evidence="5" id="KW-0999">Mitochondrion inner membrane</keyword>
<keyword evidence="6" id="KW-0249">Electron transport</keyword>
<dbReference type="AlphaFoldDB" id="A0AAV5RLL1"/>
<dbReference type="Gene3D" id="1.10.287.20">
    <property type="entry name" value="Ubiquinol-cytochrome C reductase hinge domain"/>
    <property type="match status" value="1"/>
</dbReference>
<dbReference type="InterPro" id="IPR023184">
    <property type="entry name" value="Ubol_cytC_Rdtase_hinge_dom"/>
</dbReference>
<evidence type="ECO:0000256" key="9">
    <source>
        <dbReference type="SAM" id="MobiDB-lite"/>
    </source>
</evidence>
<evidence type="ECO:0000256" key="4">
    <source>
        <dbReference type="ARBA" id="ARBA00022660"/>
    </source>
</evidence>
<accession>A0AAV5RLL1</accession>
<comment type="similarity">
    <text evidence="2">Belongs to the UQCRH/QCR6 family.</text>
</comment>
<comment type="subcellular location">
    <subcellularLocation>
        <location evidence="1">Mitochondrion inner membrane</location>
        <topology evidence="1">Peripheral membrane protein</topology>
        <orientation evidence="1">Intermembrane side</orientation>
    </subcellularLocation>
</comment>
<evidence type="ECO:0000256" key="8">
    <source>
        <dbReference type="ARBA" id="ARBA00023136"/>
    </source>
</evidence>
<keyword evidence="4" id="KW-0679">Respiratory chain</keyword>
<evidence type="ECO:0000256" key="3">
    <source>
        <dbReference type="ARBA" id="ARBA00022448"/>
    </source>
</evidence>
<evidence type="ECO:0000256" key="2">
    <source>
        <dbReference type="ARBA" id="ARBA00006498"/>
    </source>
</evidence>